<keyword evidence="3" id="KW-1185">Reference proteome</keyword>
<accession>A0A417Y2R8</accession>
<name>A0A417Y2R8_9ACTN</name>
<evidence type="ECO:0000256" key="1">
    <source>
        <dbReference type="SAM" id="MobiDB-lite"/>
    </source>
</evidence>
<organism evidence="2 3">
    <name type="scientific">Nocardioides immobilis</name>
    <dbReference type="NCBI Taxonomy" id="2049295"/>
    <lineage>
        <taxon>Bacteria</taxon>
        <taxon>Bacillati</taxon>
        <taxon>Actinomycetota</taxon>
        <taxon>Actinomycetes</taxon>
        <taxon>Propionibacteriales</taxon>
        <taxon>Nocardioidaceae</taxon>
        <taxon>Nocardioides</taxon>
    </lineage>
</organism>
<proteinExistence type="predicted"/>
<reference evidence="2 3" key="1">
    <citation type="submission" date="2018-09" db="EMBL/GenBank/DDBJ databases">
        <title>Genome sequencing of Nocardioides immobilis CCTCC AB 2017083 for comparison to Nocardioides silvaticus.</title>
        <authorList>
            <person name="Li C."/>
            <person name="Wang G."/>
        </authorList>
    </citation>
    <scope>NUCLEOTIDE SEQUENCE [LARGE SCALE GENOMIC DNA]</scope>
    <source>
        <strain evidence="2 3">CCTCC AB 2017083</strain>
    </source>
</reference>
<feature type="region of interest" description="Disordered" evidence="1">
    <location>
        <begin position="111"/>
        <end position="154"/>
    </location>
</feature>
<protein>
    <submittedName>
        <fullName evidence="2">Uncharacterized protein</fullName>
    </submittedName>
</protein>
<dbReference type="OrthoDB" id="5244810at2"/>
<sequence length="154" mass="15845">MTEPQDPKGSEGAERPQVGSVGEEALKLFGALADLARQQGADAGGSLAGLADQASSLAHEVNDHIATGSAECKYCPVCRVVHAVRETSPEVRTHLLTAATSLLQAAAGVLETVPPPDHGGPQRGPEVERIDLDDTDDGPADPPADPTADPQADR</sequence>
<comment type="caution">
    <text evidence="2">The sequence shown here is derived from an EMBL/GenBank/DDBJ whole genome shotgun (WGS) entry which is preliminary data.</text>
</comment>
<feature type="region of interest" description="Disordered" evidence="1">
    <location>
        <begin position="1"/>
        <end position="20"/>
    </location>
</feature>
<dbReference type="EMBL" id="QXGH01000015">
    <property type="protein sequence ID" value="RHW26960.1"/>
    <property type="molecule type" value="Genomic_DNA"/>
</dbReference>
<dbReference type="RefSeq" id="WP_118925524.1">
    <property type="nucleotide sequence ID" value="NZ_QXGH01000015.1"/>
</dbReference>
<gene>
    <name evidence="2" type="ORF">D0Z08_12325</name>
</gene>
<evidence type="ECO:0000313" key="2">
    <source>
        <dbReference type="EMBL" id="RHW26960.1"/>
    </source>
</evidence>
<feature type="compositionally biased region" description="Basic and acidic residues" evidence="1">
    <location>
        <begin position="1"/>
        <end position="14"/>
    </location>
</feature>
<evidence type="ECO:0000313" key="3">
    <source>
        <dbReference type="Proteomes" id="UP000283644"/>
    </source>
</evidence>
<dbReference type="AlphaFoldDB" id="A0A417Y2R8"/>
<dbReference type="Proteomes" id="UP000283644">
    <property type="component" value="Unassembled WGS sequence"/>
</dbReference>